<sequence length="26" mass="3346">MVLKRLILQYWDTFLPRDLFTIRPFY</sequence>
<dbReference type="AlphaFoldDB" id="A0A5B7FHT3"/>
<keyword evidence="2" id="KW-1185">Reference proteome</keyword>
<protein>
    <submittedName>
        <fullName evidence="1">Uncharacterized protein</fullName>
    </submittedName>
</protein>
<name>A0A5B7FHT3_PORTR</name>
<evidence type="ECO:0000313" key="2">
    <source>
        <dbReference type="Proteomes" id="UP000324222"/>
    </source>
</evidence>
<evidence type="ECO:0000313" key="1">
    <source>
        <dbReference type="EMBL" id="MPC44074.1"/>
    </source>
</evidence>
<reference evidence="1 2" key="1">
    <citation type="submission" date="2019-05" db="EMBL/GenBank/DDBJ databases">
        <title>Another draft genome of Portunus trituberculatus and its Hox gene families provides insights of decapod evolution.</title>
        <authorList>
            <person name="Jeong J.-H."/>
            <person name="Song I."/>
            <person name="Kim S."/>
            <person name="Choi T."/>
            <person name="Kim D."/>
            <person name="Ryu S."/>
            <person name="Kim W."/>
        </authorList>
    </citation>
    <scope>NUCLEOTIDE SEQUENCE [LARGE SCALE GENOMIC DNA]</scope>
    <source>
        <tissue evidence="1">Muscle</tissue>
    </source>
</reference>
<comment type="caution">
    <text evidence="1">The sequence shown here is derived from an EMBL/GenBank/DDBJ whole genome shotgun (WGS) entry which is preliminary data.</text>
</comment>
<organism evidence="1 2">
    <name type="scientific">Portunus trituberculatus</name>
    <name type="common">Swimming crab</name>
    <name type="synonym">Neptunus trituberculatus</name>
    <dbReference type="NCBI Taxonomy" id="210409"/>
    <lineage>
        <taxon>Eukaryota</taxon>
        <taxon>Metazoa</taxon>
        <taxon>Ecdysozoa</taxon>
        <taxon>Arthropoda</taxon>
        <taxon>Crustacea</taxon>
        <taxon>Multicrustacea</taxon>
        <taxon>Malacostraca</taxon>
        <taxon>Eumalacostraca</taxon>
        <taxon>Eucarida</taxon>
        <taxon>Decapoda</taxon>
        <taxon>Pleocyemata</taxon>
        <taxon>Brachyura</taxon>
        <taxon>Eubrachyura</taxon>
        <taxon>Portunoidea</taxon>
        <taxon>Portunidae</taxon>
        <taxon>Portuninae</taxon>
        <taxon>Portunus</taxon>
    </lineage>
</organism>
<dbReference type="EMBL" id="VSRR010006112">
    <property type="protein sequence ID" value="MPC44074.1"/>
    <property type="molecule type" value="Genomic_DNA"/>
</dbReference>
<gene>
    <name evidence="1" type="ORF">E2C01_037735</name>
</gene>
<accession>A0A5B7FHT3</accession>
<dbReference type="Proteomes" id="UP000324222">
    <property type="component" value="Unassembled WGS sequence"/>
</dbReference>
<proteinExistence type="predicted"/>